<feature type="binding site" evidence="5 8">
    <location>
        <position position="366"/>
    </location>
    <ligand>
        <name>Ni(2+)</name>
        <dbReference type="ChEBI" id="CHEBI:49786"/>
        <label>1</label>
    </ligand>
</feature>
<feature type="modified residue" description="N6-carboxylysine" evidence="5 7">
    <location>
        <position position="223"/>
    </location>
</feature>
<comment type="pathway">
    <text evidence="1 5">Nitrogen metabolism; urea degradation; CO(2) and NH(3) from urea (urease route): step 1/1.</text>
</comment>
<evidence type="ECO:0000256" key="7">
    <source>
        <dbReference type="PIRSR" id="PIRSR611612-50"/>
    </source>
</evidence>
<dbReference type="AlphaFoldDB" id="A0A560JZ12"/>
<dbReference type="NCBIfam" id="NF009686">
    <property type="entry name" value="PRK13207.1"/>
    <property type="match status" value="1"/>
</dbReference>
<name>A0A560JZ12_9BRAD</name>
<dbReference type="EC" id="3.5.1.5" evidence="5 6"/>
<dbReference type="Pfam" id="PF01979">
    <property type="entry name" value="Amidohydro_1"/>
    <property type="match status" value="1"/>
</dbReference>
<keyword evidence="4 5" id="KW-0378">Hydrolase</keyword>
<dbReference type="Gene3D" id="3.20.20.140">
    <property type="entry name" value="Metal-dependent hydrolases"/>
    <property type="match status" value="1"/>
</dbReference>
<comment type="similarity">
    <text evidence="5 11">Belongs to the metallo-dependent hydrolases superfamily. Urease alpha subunit family.</text>
</comment>
<comment type="cofactor">
    <cofactor evidence="5 8">
        <name>Ni cation</name>
        <dbReference type="ChEBI" id="CHEBI:25516"/>
    </cofactor>
    <text evidence="5 8">Binds 2 nickel ions per subunit.</text>
</comment>
<dbReference type="RefSeq" id="WP_080134546.1">
    <property type="nucleotide sequence ID" value="NZ_LWIG01000007.1"/>
</dbReference>
<dbReference type="HAMAP" id="MF_01953">
    <property type="entry name" value="Urease_alpha"/>
    <property type="match status" value="1"/>
</dbReference>
<keyword evidence="14" id="KW-1185">Reference proteome</keyword>
<gene>
    <name evidence="5" type="primary">ureC</name>
    <name evidence="13" type="ORF">FBZ95_104149</name>
</gene>
<organism evidence="13 14">
    <name type="scientific">Bradyrhizobium sacchari</name>
    <dbReference type="NCBI Taxonomy" id="1399419"/>
    <lineage>
        <taxon>Bacteria</taxon>
        <taxon>Pseudomonadati</taxon>
        <taxon>Pseudomonadota</taxon>
        <taxon>Alphaproteobacteria</taxon>
        <taxon>Hyphomicrobiales</taxon>
        <taxon>Nitrobacteraceae</taxon>
        <taxon>Bradyrhizobium</taxon>
    </lineage>
</organism>
<dbReference type="PANTHER" id="PTHR43440">
    <property type="entry name" value="UREASE"/>
    <property type="match status" value="1"/>
</dbReference>
<sequence length="573" mass="60627">MATISRQEYVGLFGPTTGDRIRLGDTGLFVEIERDLRGGYGDEIVFGGGKSMREGMGMDNQVTRAGGAPDLVITNVTIIDAMLGVVKADVGIKDGRICAIGKSGNPQTMDRVTPGLELGLATDAISGSHLILTAAGIDTHIHFISPQQAEAALSNGTTTLIGGGTGPSDGSNATTVTSGPGNISMMLRAFENWPLNVGILGKGHGHGKAALLEQIEAGAVGVKCHEDWGTTPAVLRSALTVADETDTQVCIHTDTLNESGFIDDSIAAFEGRTVHSFHTEGSGGGHAPDIIKIAGLPNVLPSSTNPTLPYGINSQAELYDMIMVCHHLSPDIPSDVAFTESRIRAETIAAENVLQDLGVISMFSSDSQAMGRIGECWLRCIQTADAMKTGRGKLPQDVAGNDNFRVLRYVAKITINPAIAHGIADVLGSVEVGKIADLVLWEPEFFGAKPKIVIKNGFISWAVMGDPNASLPTPQPTYYRPMFGAYGDALAANCITFVSGLAHAAGVKERLGLRRQVMPVRNVRKIGKQDMVRNAGTPKIEVNPETFAVTVDGKHATVPPLTMVSLNQKYFFS</sequence>
<feature type="domain" description="Urease" evidence="12">
    <location>
        <begin position="135"/>
        <end position="573"/>
    </location>
</feature>
<keyword evidence="5 10" id="KW-0963">Cytoplasm</keyword>
<evidence type="ECO:0000256" key="10">
    <source>
        <dbReference type="PROSITE-ProRule" id="PRU00700"/>
    </source>
</evidence>
<dbReference type="PRINTS" id="PR01752">
    <property type="entry name" value="UREASE"/>
</dbReference>
<evidence type="ECO:0000313" key="14">
    <source>
        <dbReference type="Proteomes" id="UP000315914"/>
    </source>
</evidence>
<dbReference type="InterPro" id="IPR011059">
    <property type="entry name" value="Metal-dep_hydrolase_composite"/>
</dbReference>
<keyword evidence="2 5" id="KW-0533">Nickel</keyword>
<dbReference type="InterPro" id="IPR017951">
    <property type="entry name" value="Urease_asu_c"/>
</dbReference>
<dbReference type="InterPro" id="IPR011612">
    <property type="entry name" value="Urease_alpha_N_dom"/>
</dbReference>
<dbReference type="InterPro" id="IPR032466">
    <property type="entry name" value="Metal_Hydrolase"/>
</dbReference>
<evidence type="ECO:0000256" key="6">
    <source>
        <dbReference type="NCBIfam" id="TIGR01792"/>
    </source>
</evidence>
<dbReference type="OrthoDB" id="9802793at2"/>
<dbReference type="NCBIfam" id="TIGR01792">
    <property type="entry name" value="urease_alph"/>
    <property type="match status" value="1"/>
</dbReference>
<dbReference type="InterPro" id="IPR050112">
    <property type="entry name" value="Urease_alpha_subunit"/>
</dbReference>
<keyword evidence="3 5" id="KW-0479">Metal-binding</keyword>
<evidence type="ECO:0000256" key="5">
    <source>
        <dbReference type="HAMAP-Rule" id="MF_01953"/>
    </source>
</evidence>
<dbReference type="InterPro" id="IPR029754">
    <property type="entry name" value="Urease_Ni-bd"/>
</dbReference>
<dbReference type="GO" id="GO:0009039">
    <property type="term" value="F:urease activity"/>
    <property type="evidence" value="ECO:0007669"/>
    <property type="project" value="UniProtKB-UniRule"/>
</dbReference>
<evidence type="ECO:0000256" key="3">
    <source>
        <dbReference type="ARBA" id="ARBA00022723"/>
    </source>
</evidence>
<dbReference type="GO" id="GO:0043419">
    <property type="term" value="P:urea catabolic process"/>
    <property type="evidence" value="ECO:0007669"/>
    <property type="project" value="UniProtKB-UniRule"/>
</dbReference>
<dbReference type="PROSITE" id="PS51368">
    <property type="entry name" value="UREASE_3"/>
    <property type="match status" value="1"/>
</dbReference>
<feature type="binding site" evidence="5 8">
    <location>
        <position position="142"/>
    </location>
    <ligand>
        <name>Ni(2+)</name>
        <dbReference type="ChEBI" id="CHEBI:49786"/>
        <label>1</label>
    </ligand>
</feature>
<accession>A0A560JZ12</accession>
<evidence type="ECO:0000256" key="11">
    <source>
        <dbReference type="RuleBase" id="RU004158"/>
    </source>
</evidence>
<feature type="binding site" evidence="5 8">
    <location>
        <position position="278"/>
    </location>
    <ligand>
        <name>Ni(2+)</name>
        <dbReference type="ChEBI" id="CHEBI:49786"/>
        <label>2</label>
    </ligand>
</feature>
<comment type="subunit">
    <text evidence="5">Heterotrimer of UreA (gamma), UreB (beta) and UreC (alpha) subunits. Three heterotrimers associate to form the active enzyme.</text>
</comment>
<feature type="binding site" evidence="5 10">
    <location>
        <position position="225"/>
    </location>
    <ligand>
        <name>substrate</name>
    </ligand>
</feature>
<comment type="subcellular location">
    <subcellularLocation>
        <location evidence="5 10">Cytoplasm</location>
    </subcellularLocation>
</comment>
<dbReference type="NCBIfam" id="NF009834">
    <property type="entry name" value="PRK13309.1"/>
    <property type="match status" value="1"/>
</dbReference>
<reference evidence="13 14" key="1">
    <citation type="submission" date="2019-06" db="EMBL/GenBank/DDBJ databases">
        <title>Genomic Encyclopedia of Type Strains, Phase IV (KMG-V): Genome sequencing to study the core and pangenomes of soil and plant-associated prokaryotes.</title>
        <authorList>
            <person name="Whitman W."/>
        </authorList>
    </citation>
    <scope>NUCLEOTIDE SEQUENCE [LARGE SCALE GENOMIC DNA]</scope>
    <source>
        <strain evidence="13 14">BR 10556</strain>
    </source>
</reference>
<evidence type="ECO:0000256" key="4">
    <source>
        <dbReference type="ARBA" id="ARBA00022801"/>
    </source>
</evidence>
<feature type="binding site" evidence="5 8">
    <location>
        <position position="140"/>
    </location>
    <ligand>
        <name>Ni(2+)</name>
        <dbReference type="ChEBI" id="CHEBI:49786"/>
        <label>1</label>
    </ligand>
</feature>
<dbReference type="InterPro" id="IPR006680">
    <property type="entry name" value="Amidohydro-rel"/>
</dbReference>
<dbReference type="SUPFAM" id="SSF51338">
    <property type="entry name" value="Composite domain of metallo-dependent hydrolases"/>
    <property type="match status" value="1"/>
</dbReference>
<dbReference type="EMBL" id="VITW01000004">
    <property type="protein sequence ID" value="TWB75969.1"/>
    <property type="molecule type" value="Genomic_DNA"/>
</dbReference>
<evidence type="ECO:0000256" key="8">
    <source>
        <dbReference type="PIRSR" id="PIRSR611612-51"/>
    </source>
</evidence>
<protein>
    <recommendedName>
        <fullName evidence="5 6">Urease subunit alpha</fullName>
        <ecNumber evidence="5 6">3.5.1.5</ecNumber>
    </recommendedName>
    <alternativeName>
        <fullName evidence="5">Urea amidohydrolase subunit alpha</fullName>
    </alternativeName>
</protein>
<evidence type="ECO:0000259" key="12">
    <source>
        <dbReference type="PROSITE" id="PS51368"/>
    </source>
</evidence>
<dbReference type="Pfam" id="PF00449">
    <property type="entry name" value="Urease_alpha"/>
    <property type="match status" value="1"/>
</dbReference>
<dbReference type="PROSITE" id="PS01120">
    <property type="entry name" value="UREASE_1"/>
    <property type="match status" value="1"/>
</dbReference>
<dbReference type="Proteomes" id="UP000315914">
    <property type="component" value="Unassembled WGS sequence"/>
</dbReference>
<evidence type="ECO:0000256" key="9">
    <source>
        <dbReference type="PIRSR" id="PIRSR611612-52"/>
    </source>
</evidence>
<feature type="binding site" description="via carbamate group" evidence="5 8">
    <location>
        <position position="223"/>
    </location>
    <ligand>
        <name>Ni(2+)</name>
        <dbReference type="ChEBI" id="CHEBI:49786"/>
        <label>2</label>
    </ligand>
</feature>
<dbReference type="UniPathway" id="UPA00258">
    <property type="reaction ID" value="UER00370"/>
</dbReference>
<dbReference type="STRING" id="1399419.A5906_25525"/>
<comment type="catalytic activity">
    <reaction evidence="5">
        <text>urea + 2 H2O + H(+) = hydrogencarbonate + 2 NH4(+)</text>
        <dbReference type="Rhea" id="RHEA:20557"/>
        <dbReference type="ChEBI" id="CHEBI:15377"/>
        <dbReference type="ChEBI" id="CHEBI:15378"/>
        <dbReference type="ChEBI" id="CHEBI:16199"/>
        <dbReference type="ChEBI" id="CHEBI:17544"/>
        <dbReference type="ChEBI" id="CHEBI:28938"/>
        <dbReference type="EC" id="3.5.1.5"/>
    </reaction>
</comment>
<dbReference type="GO" id="GO:0016151">
    <property type="term" value="F:nickel cation binding"/>
    <property type="evidence" value="ECO:0007669"/>
    <property type="project" value="UniProtKB-UniRule"/>
</dbReference>
<feature type="binding site" description="via carbamate group" evidence="5 8">
    <location>
        <position position="223"/>
    </location>
    <ligand>
        <name>Ni(2+)</name>
        <dbReference type="ChEBI" id="CHEBI:49786"/>
        <label>1</label>
    </ligand>
</feature>
<dbReference type="InterPro" id="IPR005848">
    <property type="entry name" value="Urease_asu"/>
</dbReference>
<comment type="caution">
    <text evidence="13">The sequence shown here is derived from an EMBL/GenBank/DDBJ whole genome shotgun (WGS) entry which is preliminary data.</text>
</comment>
<dbReference type="GO" id="GO:0005737">
    <property type="term" value="C:cytoplasm"/>
    <property type="evidence" value="ECO:0007669"/>
    <property type="project" value="UniProtKB-SubCell"/>
</dbReference>
<comment type="PTM">
    <text evidence="5">Carboxylation allows a single lysine to coordinate two nickel ions.</text>
</comment>
<feature type="binding site" evidence="5 8">
    <location>
        <position position="252"/>
    </location>
    <ligand>
        <name>Ni(2+)</name>
        <dbReference type="ChEBI" id="CHEBI:49786"/>
        <label>2</label>
    </ligand>
</feature>
<evidence type="ECO:0000256" key="2">
    <source>
        <dbReference type="ARBA" id="ARBA00022596"/>
    </source>
</evidence>
<proteinExistence type="inferred from homology"/>
<comment type="PTM">
    <text evidence="7">Carbamylation allows a single lysine to coordinate two nickel ions.</text>
</comment>
<dbReference type="CDD" id="cd00375">
    <property type="entry name" value="Urease_alpha"/>
    <property type="match status" value="1"/>
</dbReference>
<dbReference type="SUPFAM" id="SSF51556">
    <property type="entry name" value="Metallo-dependent hydrolases"/>
    <property type="match status" value="1"/>
</dbReference>
<dbReference type="PANTHER" id="PTHR43440:SF1">
    <property type="entry name" value="UREASE"/>
    <property type="match status" value="1"/>
</dbReference>
<evidence type="ECO:0000256" key="1">
    <source>
        <dbReference type="ARBA" id="ARBA00004897"/>
    </source>
</evidence>
<feature type="active site" description="Proton donor" evidence="5 9">
    <location>
        <position position="326"/>
    </location>
</feature>
<dbReference type="Gene3D" id="2.30.40.10">
    <property type="entry name" value="Urease, subunit C, domain 1"/>
    <property type="match status" value="1"/>
</dbReference>
<evidence type="ECO:0000313" key="13">
    <source>
        <dbReference type="EMBL" id="TWB75969.1"/>
    </source>
</evidence>